<accession>A0AAV5J9B8</accession>
<reference evidence="1 2" key="1">
    <citation type="journal article" date="2021" name="Commun. Biol.">
        <title>The genome of Shorea leprosula (Dipterocarpaceae) highlights the ecological relevance of drought in aseasonal tropical rainforests.</title>
        <authorList>
            <person name="Ng K.K.S."/>
            <person name="Kobayashi M.J."/>
            <person name="Fawcett J.A."/>
            <person name="Hatakeyama M."/>
            <person name="Paape T."/>
            <person name="Ng C.H."/>
            <person name="Ang C.C."/>
            <person name="Tnah L.H."/>
            <person name="Lee C.T."/>
            <person name="Nishiyama T."/>
            <person name="Sese J."/>
            <person name="O'Brien M.J."/>
            <person name="Copetti D."/>
            <person name="Mohd Noor M.I."/>
            <person name="Ong R.C."/>
            <person name="Putra M."/>
            <person name="Sireger I.Z."/>
            <person name="Indrioko S."/>
            <person name="Kosugi Y."/>
            <person name="Izuno A."/>
            <person name="Isagi Y."/>
            <person name="Lee S.L."/>
            <person name="Shimizu K.K."/>
        </authorList>
    </citation>
    <scope>NUCLEOTIDE SEQUENCE [LARGE SCALE GENOMIC DNA]</scope>
    <source>
        <strain evidence="1">214</strain>
    </source>
</reference>
<dbReference type="EMBL" id="BPVZ01000028">
    <property type="protein sequence ID" value="GKV07957.1"/>
    <property type="molecule type" value="Genomic_DNA"/>
</dbReference>
<evidence type="ECO:0000313" key="1">
    <source>
        <dbReference type="EMBL" id="GKV07957.1"/>
    </source>
</evidence>
<evidence type="ECO:0000313" key="2">
    <source>
        <dbReference type="Proteomes" id="UP001054252"/>
    </source>
</evidence>
<dbReference type="AlphaFoldDB" id="A0AAV5J9B8"/>
<name>A0AAV5J9B8_9ROSI</name>
<dbReference type="Proteomes" id="UP001054252">
    <property type="component" value="Unassembled WGS sequence"/>
</dbReference>
<gene>
    <name evidence="1" type="ORF">SLEP1_g19652</name>
</gene>
<proteinExistence type="predicted"/>
<organism evidence="1 2">
    <name type="scientific">Rubroshorea leprosula</name>
    <dbReference type="NCBI Taxonomy" id="152421"/>
    <lineage>
        <taxon>Eukaryota</taxon>
        <taxon>Viridiplantae</taxon>
        <taxon>Streptophyta</taxon>
        <taxon>Embryophyta</taxon>
        <taxon>Tracheophyta</taxon>
        <taxon>Spermatophyta</taxon>
        <taxon>Magnoliopsida</taxon>
        <taxon>eudicotyledons</taxon>
        <taxon>Gunneridae</taxon>
        <taxon>Pentapetalae</taxon>
        <taxon>rosids</taxon>
        <taxon>malvids</taxon>
        <taxon>Malvales</taxon>
        <taxon>Dipterocarpaceae</taxon>
        <taxon>Rubroshorea</taxon>
    </lineage>
</organism>
<comment type="caution">
    <text evidence="1">The sequence shown here is derived from an EMBL/GenBank/DDBJ whole genome shotgun (WGS) entry which is preliminary data.</text>
</comment>
<keyword evidence="2" id="KW-1185">Reference proteome</keyword>
<sequence>MVEMSGRRVRVSVGERLGIVVKWGSEFRSIPQSRCKNICNGNDIRLALVVVPGCSSE</sequence>
<protein>
    <submittedName>
        <fullName evidence="1">Uncharacterized protein</fullName>
    </submittedName>
</protein>